<proteinExistence type="predicted"/>
<feature type="compositionally biased region" description="Polar residues" evidence="1">
    <location>
        <begin position="485"/>
        <end position="504"/>
    </location>
</feature>
<dbReference type="PANTHER" id="PTHR15117:SF5">
    <property type="entry name" value="ATAXIN-7-LIKE PROTEIN 2"/>
    <property type="match status" value="1"/>
</dbReference>
<feature type="compositionally biased region" description="Basic and acidic residues" evidence="1">
    <location>
        <begin position="236"/>
        <end position="247"/>
    </location>
</feature>
<dbReference type="Gene3D" id="6.10.140.1270">
    <property type="match status" value="1"/>
</dbReference>
<protein>
    <submittedName>
        <fullName evidence="3">AT7L2 protein</fullName>
    </submittedName>
</protein>
<organism evidence="3 4">
    <name type="scientific">Polypterus senegalus</name>
    <name type="common">Senegal bichir</name>
    <dbReference type="NCBI Taxonomy" id="55291"/>
    <lineage>
        <taxon>Eukaryota</taxon>
        <taxon>Metazoa</taxon>
        <taxon>Chordata</taxon>
        <taxon>Craniata</taxon>
        <taxon>Vertebrata</taxon>
        <taxon>Euteleostomi</taxon>
        <taxon>Actinopterygii</taxon>
        <taxon>Polypteriformes</taxon>
        <taxon>Polypteridae</taxon>
        <taxon>Polypterus</taxon>
    </lineage>
</organism>
<dbReference type="InterPro" id="IPR013243">
    <property type="entry name" value="SCA7_dom"/>
</dbReference>
<feature type="compositionally biased region" description="Polar residues" evidence="1">
    <location>
        <begin position="632"/>
        <end position="647"/>
    </location>
</feature>
<dbReference type="EMBL" id="JAATIS010000485">
    <property type="protein sequence ID" value="KAG2467883.1"/>
    <property type="molecule type" value="Genomic_DNA"/>
</dbReference>
<feature type="compositionally biased region" description="Polar residues" evidence="1">
    <location>
        <begin position="747"/>
        <end position="756"/>
    </location>
</feature>
<reference evidence="3 4" key="1">
    <citation type="journal article" date="2021" name="Cell">
        <title>Tracing the genetic footprints of vertebrate landing in non-teleost ray-finned fishes.</title>
        <authorList>
            <person name="Bi X."/>
            <person name="Wang K."/>
            <person name="Yang L."/>
            <person name="Pan H."/>
            <person name="Jiang H."/>
            <person name="Wei Q."/>
            <person name="Fang M."/>
            <person name="Yu H."/>
            <person name="Zhu C."/>
            <person name="Cai Y."/>
            <person name="He Y."/>
            <person name="Gan X."/>
            <person name="Zeng H."/>
            <person name="Yu D."/>
            <person name="Zhu Y."/>
            <person name="Jiang H."/>
            <person name="Qiu Q."/>
            <person name="Yang H."/>
            <person name="Zhang Y.E."/>
            <person name="Wang W."/>
            <person name="Zhu M."/>
            <person name="He S."/>
            <person name="Zhang G."/>
        </authorList>
    </citation>
    <scope>NUCLEOTIDE SEQUENCE [LARGE SCALE GENOMIC DNA]</scope>
    <source>
        <strain evidence="3">Bchr_013</strain>
    </source>
</reference>
<feature type="compositionally biased region" description="Acidic residues" evidence="1">
    <location>
        <begin position="413"/>
        <end position="423"/>
    </location>
</feature>
<feature type="region of interest" description="Disordered" evidence="1">
    <location>
        <begin position="484"/>
        <end position="504"/>
    </location>
</feature>
<dbReference type="Pfam" id="PF08313">
    <property type="entry name" value="SCA7"/>
    <property type="match status" value="1"/>
</dbReference>
<evidence type="ECO:0000313" key="4">
    <source>
        <dbReference type="Proteomes" id="UP000886611"/>
    </source>
</evidence>
<sequence>MAVRARAAAVMAALDRRVPSLDEFAGQSWSSWVERADISVADGTEAEECHRNEKKKEEAMTLIKEDMAIFGHCPAHDDFFLVVCNHCSQVVKPQAFEKHCERRHGPLSKLYARLHPAAGSSPPTPLQKSRSGNSQSTCTASKASRERQQAQSQQKSTKGQKDSLCLFVPVVNLEKMPPITQPESTGVKMGTQANAASLTTDSHSPAFRDSPTSGASRPHGSTPPKGHVGKGCTDAYHSEKPQSRKGDMVTAKTPESHSGHRTYKKISKKECDLDKHCGVMDPEKKKVCTRLLTCKIHSIHQRREVAGRTKDFDQLVAELKAGAKARETSTTKDKSNQMSRDGCVNRAPSRDGSPETPVAPIKTPHCRRRLTNCMALRSRASSESDQEQRGEDSNARPVYPFLMPCVNSRLSSEESDGQEEEMDKPDWHYSSRHPTPQAMCTFGSRALGRGCFVFDRRLDRVRSALCAMMEPHINSHMWKKIPQVSDLQSQRTSAPAVSMPSSSQHSAVTIASLPAASALRTSPSCFTSSAVAKESRSQHCTAASPNPGTACGLSDSAGGNSQSIMSPMPANTPSPSSLSRASTPVAKGSRSTKLKWTLMSEQNTASRKRKKPPPGETNASSHKKNCLVQDGGRSSVSGTSEQPQKSAPSPHGPLNGALSPGNKQRHHSSPVRSSLSPGLVKRNPHHYLDSSPVRTPHSSDSGFRSKPVNSNSSSNSSGKSLNCDPKGFGKKQKNGPPPPEHKPAKPNRSSTNSDSSFLHKKRDRKGVISTGLEKKLGVQKVGTVLFITKSDNIYVP</sequence>
<feature type="compositionally biased region" description="Polar residues" evidence="1">
    <location>
        <begin position="126"/>
        <end position="139"/>
    </location>
</feature>
<evidence type="ECO:0000259" key="2">
    <source>
        <dbReference type="PROSITE" id="PS51505"/>
    </source>
</evidence>
<evidence type="ECO:0000313" key="3">
    <source>
        <dbReference type="EMBL" id="KAG2467883.1"/>
    </source>
</evidence>
<feature type="compositionally biased region" description="Polar residues" evidence="1">
    <location>
        <begin position="557"/>
        <end position="582"/>
    </location>
</feature>
<feature type="region of interest" description="Disordered" evidence="1">
    <location>
        <begin position="377"/>
        <end position="431"/>
    </location>
</feature>
<feature type="region of interest" description="Disordered" evidence="1">
    <location>
        <begin position="324"/>
        <end position="364"/>
    </location>
</feature>
<name>A0A8X7XFR6_POLSE</name>
<feature type="compositionally biased region" description="Basic and acidic residues" evidence="1">
    <location>
        <begin position="380"/>
        <end position="394"/>
    </location>
</feature>
<dbReference type="AlphaFoldDB" id="A0A8X7XFR6"/>
<keyword evidence="4" id="KW-1185">Reference proteome</keyword>
<accession>A0A8X7XFR6</accession>
<comment type="caution">
    <text evidence="3">The sequence shown here is derived from an EMBL/GenBank/DDBJ whole genome shotgun (WGS) entry which is preliminary data.</text>
</comment>
<dbReference type="PROSITE" id="PS51505">
    <property type="entry name" value="SCA7"/>
    <property type="match status" value="1"/>
</dbReference>
<feature type="domain" description="SCA7" evidence="2">
    <location>
        <begin position="264"/>
        <end position="331"/>
    </location>
</feature>
<feature type="compositionally biased region" description="Polar residues" evidence="1">
    <location>
        <begin position="692"/>
        <end position="702"/>
    </location>
</feature>
<dbReference type="Proteomes" id="UP000886611">
    <property type="component" value="Unassembled WGS sequence"/>
</dbReference>
<dbReference type="InterPro" id="IPR052237">
    <property type="entry name" value="Ataxin-7-like_regulator"/>
</dbReference>
<dbReference type="PANTHER" id="PTHR15117">
    <property type="entry name" value="ATAXIN 7 RELATED"/>
    <property type="match status" value="1"/>
</dbReference>
<feature type="region of interest" description="Disordered" evidence="1">
    <location>
        <begin position="540"/>
        <end position="766"/>
    </location>
</feature>
<gene>
    <name evidence="3" type="primary">Atxn7l2</name>
    <name evidence="3" type="ORF">GTO96_0015330</name>
</gene>
<feature type="non-terminal residue" evidence="3">
    <location>
        <position position="796"/>
    </location>
</feature>
<feature type="compositionally biased region" description="Basic and acidic residues" evidence="1">
    <location>
        <begin position="324"/>
        <end position="335"/>
    </location>
</feature>
<feature type="region of interest" description="Disordered" evidence="1">
    <location>
        <begin position="115"/>
        <end position="160"/>
    </location>
</feature>
<feature type="region of interest" description="Disordered" evidence="1">
    <location>
        <begin position="195"/>
        <end position="263"/>
    </location>
</feature>
<feature type="non-terminal residue" evidence="3">
    <location>
        <position position="1"/>
    </location>
</feature>
<evidence type="ECO:0000256" key="1">
    <source>
        <dbReference type="SAM" id="MobiDB-lite"/>
    </source>
</evidence>